<protein>
    <recommendedName>
        <fullName evidence="3">XRE family transcriptional regulator</fullName>
    </recommendedName>
</protein>
<evidence type="ECO:0000313" key="1">
    <source>
        <dbReference type="EMBL" id="MBE9462584.1"/>
    </source>
</evidence>
<comment type="caution">
    <text evidence="1">The sequence shown here is derived from an EMBL/GenBank/DDBJ whole genome shotgun (WGS) entry which is preliminary data.</text>
</comment>
<keyword evidence="2" id="KW-1185">Reference proteome</keyword>
<evidence type="ECO:0000313" key="2">
    <source>
        <dbReference type="Proteomes" id="UP000634134"/>
    </source>
</evidence>
<name>A0ABR9WAS6_9BACT</name>
<dbReference type="RefSeq" id="WP_194120779.1">
    <property type="nucleotide sequence ID" value="NZ_JACYGY010000001.1"/>
</dbReference>
<dbReference type="Proteomes" id="UP000634134">
    <property type="component" value="Unassembled WGS sequence"/>
</dbReference>
<organism evidence="1 2">
    <name type="scientific">Dyadobacter subterraneus</name>
    <dbReference type="NCBI Taxonomy" id="2773304"/>
    <lineage>
        <taxon>Bacteria</taxon>
        <taxon>Pseudomonadati</taxon>
        <taxon>Bacteroidota</taxon>
        <taxon>Cytophagia</taxon>
        <taxon>Cytophagales</taxon>
        <taxon>Spirosomataceae</taxon>
        <taxon>Dyadobacter</taxon>
    </lineage>
</organism>
<gene>
    <name evidence="1" type="ORF">IEE83_11885</name>
</gene>
<accession>A0ABR9WAS6</accession>
<reference evidence="2" key="1">
    <citation type="submission" date="2023-07" db="EMBL/GenBank/DDBJ databases">
        <title>Dyadobacter sp. nov 'subterranea' isolated from contaminted grondwater.</title>
        <authorList>
            <person name="Szabo I."/>
            <person name="Al-Omari J."/>
            <person name="Szerdahelyi S.G."/>
            <person name="Rado J."/>
        </authorList>
    </citation>
    <scope>NUCLEOTIDE SEQUENCE [LARGE SCALE GENOMIC DNA]</scope>
    <source>
        <strain evidence="2">UP-52</strain>
    </source>
</reference>
<sequence>MIRISGYRNDFVATKIGLSLASFTSKLKNDNFSVREVLKIISIVKSEKVEDFLLLEIMKSRKDEATISLQQLEKEMGWLSL</sequence>
<dbReference type="EMBL" id="JACYGY010000001">
    <property type="protein sequence ID" value="MBE9462584.1"/>
    <property type="molecule type" value="Genomic_DNA"/>
</dbReference>
<proteinExistence type="predicted"/>
<evidence type="ECO:0008006" key="3">
    <source>
        <dbReference type="Google" id="ProtNLM"/>
    </source>
</evidence>